<dbReference type="EMBL" id="AEAI01003752">
    <property type="protein sequence ID" value="EGH49028.1"/>
    <property type="molecule type" value="Genomic_DNA"/>
</dbReference>
<feature type="non-terminal residue" evidence="1">
    <location>
        <position position="64"/>
    </location>
</feature>
<comment type="caution">
    <text evidence="1">The sequence shown here is derived from an EMBL/GenBank/DDBJ whole genome shotgun (WGS) entry which is preliminary data.</text>
</comment>
<feature type="non-terminal residue" evidence="1">
    <location>
        <position position="1"/>
    </location>
</feature>
<organism evidence="1 2">
    <name type="scientific">Pseudomonas syringae pv. pisi str. 1704B</name>
    <dbReference type="NCBI Taxonomy" id="629263"/>
    <lineage>
        <taxon>Bacteria</taxon>
        <taxon>Pseudomonadati</taxon>
        <taxon>Pseudomonadota</taxon>
        <taxon>Gammaproteobacteria</taxon>
        <taxon>Pseudomonadales</taxon>
        <taxon>Pseudomonadaceae</taxon>
        <taxon>Pseudomonas</taxon>
        <taxon>Pseudomonas syringae</taxon>
    </lineage>
</organism>
<dbReference type="Proteomes" id="UP000004986">
    <property type="component" value="Unassembled WGS sequence"/>
</dbReference>
<proteinExistence type="predicted"/>
<evidence type="ECO:0000313" key="2">
    <source>
        <dbReference type="Proteomes" id="UP000004986"/>
    </source>
</evidence>
<reference evidence="1 2" key="1">
    <citation type="journal article" date="2011" name="PLoS Pathog.">
        <title>Dynamic evolution of pathogenicity revealed by sequencing and comparative genomics of 19 Pseudomonas syringae isolates.</title>
        <authorList>
            <person name="Baltrus D.A."/>
            <person name="Nishimura M.T."/>
            <person name="Romanchuk A."/>
            <person name="Chang J.H."/>
            <person name="Mukhtar M.S."/>
            <person name="Cherkis K."/>
            <person name="Roach J."/>
            <person name="Grant S.R."/>
            <person name="Jones C.D."/>
            <person name="Dangl J.L."/>
        </authorList>
    </citation>
    <scope>NUCLEOTIDE SEQUENCE [LARGE SCALE GENOMIC DNA]</scope>
    <source>
        <strain evidence="1 2">1704B</strain>
    </source>
</reference>
<evidence type="ECO:0000313" key="1">
    <source>
        <dbReference type="EMBL" id="EGH49028.1"/>
    </source>
</evidence>
<protein>
    <submittedName>
        <fullName evidence="1">Uncharacterized protein</fullName>
    </submittedName>
</protein>
<accession>F3GPM5</accession>
<gene>
    <name evidence="1" type="ORF">PSYPI_44461</name>
</gene>
<dbReference type="AlphaFoldDB" id="F3GPM5"/>
<sequence length="64" mass="6594">TGAAELPEGNTLTAGNWWKALPDSGQSDATPGVSIEAKLADSLKIKLGDRLSFIVGGLTREAVV</sequence>
<dbReference type="HOGENOM" id="CLU_2873160_0_0_6"/>
<keyword evidence="2" id="KW-1185">Reference proteome</keyword>
<name>F3GPM5_PSESJ</name>